<accession>A0A8H6CMV9</accession>
<dbReference type="EMBL" id="JACCJB010000006">
    <property type="protein sequence ID" value="KAF6226358.1"/>
    <property type="molecule type" value="Genomic_DNA"/>
</dbReference>
<feature type="region of interest" description="Disordered" evidence="1">
    <location>
        <begin position="1"/>
        <end position="87"/>
    </location>
</feature>
<dbReference type="GeneID" id="59337619"/>
<evidence type="ECO:0000313" key="2">
    <source>
        <dbReference type="EMBL" id="KAF6226358.1"/>
    </source>
</evidence>
<sequence>MDANTDNKETARMEGNVPLELGTSNQGETGVGQEGTAGVGGILPTLNPMAASFTPRSQIATTAGPPSPASDTPTVRPATTRPSTPASLERFARELRGLKSSGLSNKERLGVMHDQRRQLLSHMTTAKAEIDQLEGRLQGEMSIDGSQDILNRLKELNGLHEWAGYKWAGLGEEMTDLEAEIAMPGSREDEFWGL</sequence>
<dbReference type="AlphaFoldDB" id="A0A8H6CMV9"/>
<reference evidence="2 3" key="1">
    <citation type="journal article" date="2020" name="Genomics">
        <title>Complete, high-quality genomes from long-read metagenomic sequencing of two wolf lichen thalli reveals enigmatic genome architecture.</title>
        <authorList>
            <person name="McKenzie S.K."/>
            <person name="Walston R.F."/>
            <person name="Allen J.L."/>
        </authorList>
    </citation>
    <scope>NUCLEOTIDE SEQUENCE [LARGE SCALE GENOMIC DNA]</scope>
    <source>
        <strain evidence="2">WasteWater1</strain>
    </source>
</reference>
<keyword evidence="3" id="KW-1185">Reference proteome</keyword>
<evidence type="ECO:0000256" key="1">
    <source>
        <dbReference type="SAM" id="MobiDB-lite"/>
    </source>
</evidence>
<feature type="compositionally biased region" description="Gly residues" evidence="1">
    <location>
        <begin position="29"/>
        <end position="41"/>
    </location>
</feature>
<proteinExistence type="predicted"/>
<organism evidence="2 3">
    <name type="scientific">Letharia lupina</name>
    <dbReference type="NCBI Taxonomy" id="560253"/>
    <lineage>
        <taxon>Eukaryota</taxon>
        <taxon>Fungi</taxon>
        <taxon>Dikarya</taxon>
        <taxon>Ascomycota</taxon>
        <taxon>Pezizomycotina</taxon>
        <taxon>Lecanoromycetes</taxon>
        <taxon>OSLEUM clade</taxon>
        <taxon>Lecanoromycetidae</taxon>
        <taxon>Lecanorales</taxon>
        <taxon>Lecanorineae</taxon>
        <taxon>Parmeliaceae</taxon>
        <taxon>Letharia</taxon>
    </lineage>
</organism>
<evidence type="ECO:0000313" key="3">
    <source>
        <dbReference type="Proteomes" id="UP000593566"/>
    </source>
</evidence>
<protein>
    <submittedName>
        <fullName evidence="2">Uncharacterized protein</fullName>
    </submittedName>
</protein>
<feature type="compositionally biased region" description="Basic and acidic residues" evidence="1">
    <location>
        <begin position="1"/>
        <end position="12"/>
    </location>
</feature>
<dbReference type="RefSeq" id="XP_037154911.1">
    <property type="nucleotide sequence ID" value="XM_037300085.1"/>
</dbReference>
<comment type="caution">
    <text evidence="2">The sequence shown here is derived from an EMBL/GenBank/DDBJ whole genome shotgun (WGS) entry which is preliminary data.</text>
</comment>
<dbReference type="Proteomes" id="UP000593566">
    <property type="component" value="Unassembled WGS sequence"/>
</dbReference>
<gene>
    <name evidence="2" type="ORF">HO133_009224</name>
</gene>
<name>A0A8H6CMV9_9LECA</name>